<evidence type="ECO:0000256" key="1">
    <source>
        <dbReference type="ARBA" id="ARBA00001946"/>
    </source>
</evidence>
<dbReference type="RefSeq" id="XP_024673076.1">
    <property type="nucleotide sequence ID" value="XM_024812275.1"/>
</dbReference>
<dbReference type="EMBL" id="KZ559132">
    <property type="protein sequence ID" value="PLB39064.1"/>
    <property type="molecule type" value="Genomic_DNA"/>
</dbReference>
<feature type="compositionally biased region" description="Polar residues" evidence="12">
    <location>
        <begin position="30"/>
        <end position="40"/>
    </location>
</feature>
<gene>
    <name evidence="14" type="ORF">BDW47DRAFT_104202</name>
</gene>
<evidence type="ECO:0000259" key="13">
    <source>
        <dbReference type="PROSITE" id="PS50011"/>
    </source>
</evidence>
<evidence type="ECO:0000256" key="2">
    <source>
        <dbReference type="ARBA" id="ARBA00012411"/>
    </source>
</evidence>
<dbReference type="PROSITE" id="PS00108">
    <property type="entry name" value="PROTEIN_KINASE_ST"/>
    <property type="match status" value="1"/>
</dbReference>
<comment type="cofactor">
    <cofactor evidence="1 11">
        <name>Mg(2+)</name>
        <dbReference type="ChEBI" id="CHEBI:18420"/>
    </cofactor>
</comment>
<dbReference type="GO" id="GO:0005524">
    <property type="term" value="F:ATP binding"/>
    <property type="evidence" value="ECO:0007669"/>
    <property type="project" value="UniProtKB-UniRule"/>
</dbReference>
<dbReference type="STRING" id="41067.A0A2I2FEJ9"/>
<dbReference type="GeneID" id="36519435"/>
<dbReference type="AlphaFoldDB" id="A0A2I2FEJ9"/>
<keyword evidence="11" id="KW-0460">Magnesium</keyword>
<keyword evidence="15" id="KW-1185">Reference proteome</keyword>
<dbReference type="PROSITE" id="PS00107">
    <property type="entry name" value="PROTEIN_KINASE_ATP"/>
    <property type="match status" value="1"/>
</dbReference>
<comment type="catalytic activity">
    <reaction evidence="11">
        <text>L-threonyl-[protein] + ATP = O-phospho-L-threonyl-[protein] + ADP + H(+)</text>
        <dbReference type="Rhea" id="RHEA:46608"/>
        <dbReference type="Rhea" id="RHEA-COMP:11060"/>
        <dbReference type="Rhea" id="RHEA-COMP:11605"/>
        <dbReference type="ChEBI" id="CHEBI:15378"/>
        <dbReference type="ChEBI" id="CHEBI:30013"/>
        <dbReference type="ChEBI" id="CHEBI:30616"/>
        <dbReference type="ChEBI" id="CHEBI:61977"/>
        <dbReference type="ChEBI" id="CHEBI:456216"/>
        <dbReference type="EC" id="2.7.11.24"/>
    </reaction>
</comment>
<evidence type="ECO:0000313" key="14">
    <source>
        <dbReference type="EMBL" id="PLB39064.1"/>
    </source>
</evidence>
<dbReference type="Pfam" id="PF00069">
    <property type="entry name" value="Pkinase"/>
    <property type="match status" value="1"/>
</dbReference>
<dbReference type="Gene3D" id="1.10.510.10">
    <property type="entry name" value="Transferase(Phosphotransferase) domain 1"/>
    <property type="match status" value="1"/>
</dbReference>
<feature type="region of interest" description="Disordered" evidence="12">
    <location>
        <begin position="22"/>
        <end position="41"/>
    </location>
</feature>
<sequence>MEGAKEERSKDKMLSLNQAPLPFHPAVESPATTTHQTPSTPVGHRMSLFQGTVILGTAFEVTQRYTDLVPIGTGVSGLVCSANDLITKNVVAVKKLSDPFRTAAITKLLFREIRLLRHLKHENVVNLTDIFVSPSEDIYLVTEHMRTDLSVLLSQGPIEEKFAQFFFYQILRGLKYIHSAGVVHRDLKPSNLLINENCDLKICDFGLARVQELRMTGYISTRYYRAPEVMLSWQHYNEKVDIWSAGCIFAEMLLGKPLFPGNDHVHQFKLITETLGKPPSEVLGKIKNLNTLGFINSLPDYKPQSIADLFPSCDPNAIKLLNQIFVFDPQTRPTAKDILESPFLAPYHDPTDEPTAEEKLDWSFLKEEHTLDTWKLKMYAEVLGYHERATPSQGANILNEADLLEPASHMAQFDMMDTL</sequence>
<keyword evidence="5 9" id="KW-0547">Nucleotide-binding</keyword>
<evidence type="ECO:0000256" key="8">
    <source>
        <dbReference type="ARBA" id="ARBA00061056"/>
    </source>
</evidence>
<name>A0A2I2FEJ9_ASPCN</name>
<accession>A0A2I2FEJ9</accession>
<evidence type="ECO:0000256" key="10">
    <source>
        <dbReference type="RuleBase" id="RU000304"/>
    </source>
</evidence>
<evidence type="ECO:0000256" key="7">
    <source>
        <dbReference type="ARBA" id="ARBA00022840"/>
    </source>
</evidence>
<dbReference type="InterPro" id="IPR011009">
    <property type="entry name" value="Kinase-like_dom_sf"/>
</dbReference>
<dbReference type="InterPro" id="IPR017441">
    <property type="entry name" value="Protein_kinase_ATP_BS"/>
</dbReference>
<keyword evidence="4 11" id="KW-0808">Transferase</keyword>
<keyword evidence="3 10" id="KW-0723">Serine/threonine-protein kinase</keyword>
<comment type="activity regulation">
    <text evidence="11">Activated by threonine and tyrosine phosphorylation.</text>
</comment>
<keyword evidence="7 9" id="KW-0067">ATP-binding</keyword>
<evidence type="ECO:0000256" key="5">
    <source>
        <dbReference type="ARBA" id="ARBA00022741"/>
    </source>
</evidence>
<dbReference type="InterPro" id="IPR008271">
    <property type="entry name" value="Ser/Thr_kinase_AS"/>
</dbReference>
<dbReference type="OrthoDB" id="192887at2759"/>
<evidence type="ECO:0000256" key="4">
    <source>
        <dbReference type="ARBA" id="ARBA00022679"/>
    </source>
</evidence>
<protein>
    <recommendedName>
        <fullName evidence="2 11">Mitogen-activated protein kinase</fullName>
        <ecNumber evidence="2 11">2.7.11.24</ecNumber>
    </recommendedName>
</protein>
<dbReference type="PANTHER" id="PTHR24055">
    <property type="entry name" value="MITOGEN-ACTIVATED PROTEIN KINASE"/>
    <property type="match status" value="1"/>
</dbReference>
<dbReference type="InterPro" id="IPR003527">
    <property type="entry name" value="MAP_kinase_CS"/>
</dbReference>
<dbReference type="InterPro" id="IPR000719">
    <property type="entry name" value="Prot_kinase_dom"/>
</dbReference>
<comment type="similarity">
    <text evidence="8 11">Belongs to the protein kinase superfamily. Ser/Thr protein kinase family. MAP kinase subfamily.</text>
</comment>
<dbReference type="Gene3D" id="3.30.200.20">
    <property type="entry name" value="Phosphorylase Kinase, domain 1"/>
    <property type="match status" value="1"/>
</dbReference>
<evidence type="ECO:0000256" key="3">
    <source>
        <dbReference type="ARBA" id="ARBA00022527"/>
    </source>
</evidence>
<feature type="binding site" evidence="9">
    <location>
        <position position="95"/>
    </location>
    <ligand>
        <name>ATP</name>
        <dbReference type="ChEBI" id="CHEBI:30616"/>
    </ligand>
</feature>
<keyword evidence="6 11" id="KW-0418">Kinase</keyword>
<dbReference type="SUPFAM" id="SSF56112">
    <property type="entry name" value="Protein kinase-like (PK-like)"/>
    <property type="match status" value="1"/>
</dbReference>
<evidence type="ECO:0000256" key="12">
    <source>
        <dbReference type="SAM" id="MobiDB-lite"/>
    </source>
</evidence>
<evidence type="ECO:0000256" key="9">
    <source>
        <dbReference type="PROSITE-ProRule" id="PRU10141"/>
    </source>
</evidence>
<dbReference type="GO" id="GO:0004707">
    <property type="term" value="F:MAP kinase activity"/>
    <property type="evidence" value="ECO:0007669"/>
    <property type="project" value="UniProtKB-EC"/>
</dbReference>
<organism evidence="14 15">
    <name type="scientific">Aspergillus candidus</name>
    <dbReference type="NCBI Taxonomy" id="41067"/>
    <lineage>
        <taxon>Eukaryota</taxon>
        <taxon>Fungi</taxon>
        <taxon>Dikarya</taxon>
        <taxon>Ascomycota</taxon>
        <taxon>Pezizomycotina</taxon>
        <taxon>Eurotiomycetes</taxon>
        <taxon>Eurotiomycetidae</taxon>
        <taxon>Eurotiales</taxon>
        <taxon>Aspergillaceae</taxon>
        <taxon>Aspergillus</taxon>
        <taxon>Aspergillus subgen. Circumdati</taxon>
    </lineage>
</organism>
<dbReference type="PROSITE" id="PS01351">
    <property type="entry name" value="MAPK"/>
    <property type="match status" value="1"/>
</dbReference>
<evidence type="ECO:0000256" key="11">
    <source>
        <dbReference type="RuleBase" id="RU361165"/>
    </source>
</evidence>
<dbReference type="Proteomes" id="UP000234585">
    <property type="component" value="Unassembled WGS sequence"/>
</dbReference>
<dbReference type="FunFam" id="1.10.510.10:FF:000049">
    <property type="entry name" value="Mitogen-activated protein kinase"/>
    <property type="match status" value="1"/>
</dbReference>
<evidence type="ECO:0000256" key="6">
    <source>
        <dbReference type="ARBA" id="ARBA00022777"/>
    </source>
</evidence>
<proteinExistence type="inferred from homology"/>
<dbReference type="InterPro" id="IPR050117">
    <property type="entry name" value="MAPK"/>
</dbReference>
<reference evidence="14 15" key="1">
    <citation type="submission" date="2017-12" db="EMBL/GenBank/DDBJ databases">
        <authorList>
            <consortium name="DOE Joint Genome Institute"/>
            <person name="Haridas S."/>
            <person name="Kjaerbolling I."/>
            <person name="Vesth T.C."/>
            <person name="Frisvad J.C."/>
            <person name="Nybo J.L."/>
            <person name="Theobald S."/>
            <person name="Kuo A."/>
            <person name="Bowyer P."/>
            <person name="Matsuda Y."/>
            <person name="Mondo S."/>
            <person name="Lyhne E.K."/>
            <person name="Kogle M.E."/>
            <person name="Clum A."/>
            <person name="Lipzen A."/>
            <person name="Salamov A."/>
            <person name="Ngan C.Y."/>
            <person name="Daum C."/>
            <person name="Chiniquy J."/>
            <person name="Barry K."/>
            <person name="LaButti K."/>
            <person name="Simmons B.A."/>
            <person name="Magnuson J.K."/>
            <person name="Mortensen U.H."/>
            <person name="Larsen T.O."/>
            <person name="Grigoriev I.V."/>
            <person name="Baker S.E."/>
            <person name="Andersen M.R."/>
            <person name="Nordberg H.P."/>
            <person name="Cantor M.N."/>
            <person name="Hua S.X."/>
        </authorList>
    </citation>
    <scope>NUCLEOTIDE SEQUENCE [LARGE SCALE GENOMIC DNA]</scope>
    <source>
        <strain evidence="14 15">CBS 102.13</strain>
    </source>
</reference>
<dbReference type="EC" id="2.7.11.24" evidence="2 11"/>
<feature type="domain" description="Protein kinase" evidence="13">
    <location>
        <begin position="65"/>
        <end position="344"/>
    </location>
</feature>
<dbReference type="PROSITE" id="PS50011">
    <property type="entry name" value="PROTEIN_KINASE_DOM"/>
    <property type="match status" value="1"/>
</dbReference>
<evidence type="ECO:0000313" key="15">
    <source>
        <dbReference type="Proteomes" id="UP000234585"/>
    </source>
</evidence>
<dbReference type="SMART" id="SM00220">
    <property type="entry name" value="S_TKc"/>
    <property type="match status" value="1"/>
</dbReference>